<dbReference type="Proteomes" id="UP000789759">
    <property type="component" value="Unassembled WGS sequence"/>
</dbReference>
<dbReference type="EMBL" id="CAJVQA010000002">
    <property type="protein sequence ID" value="CAG8448697.1"/>
    <property type="molecule type" value="Genomic_DNA"/>
</dbReference>
<evidence type="ECO:0000313" key="2">
    <source>
        <dbReference type="Proteomes" id="UP000789759"/>
    </source>
</evidence>
<name>A0A9N8YV40_9GLOM</name>
<evidence type="ECO:0000313" key="1">
    <source>
        <dbReference type="EMBL" id="CAG8448697.1"/>
    </source>
</evidence>
<reference evidence="1" key="1">
    <citation type="submission" date="2021-06" db="EMBL/GenBank/DDBJ databases">
        <authorList>
            <person name="Kallberg Y."/>
            <person name="Tangrot J."/>
            <person name="Rosling A."/>
        </authorList>
    </citation>
    <scope>NUCLEOTIDE SEQUENCE</scope>
    <source>
        <strain evidence="1">FL966</strain>
    </source>
</reference>
<dbReference type="PANTHER" id="PTHR45786">
    <property type="entry name" value="DNA BINDING PROTEIN-LIKE"/>
    <property type="match status" value="1"/>
</dbReference>
<proteinExistence type="predicted"/>
<organism evidence="1 2">
    <name type="scientific">Cetraspora pellucida</name>
    <dbReference type="NCBI Taxonomy" id="1433469"/>
    <lineage>
        <taxon>Eukaryota</taxon>
        <taxon>Fungi</taxon>
        <taxon>Fungi incertae sedis</taxon>
        <taxon>Mucoromycota</taxon>
        <taxon>Glomeromycotina</taxon>
        <taxon>Glomeromycetes</taxon>
        <taxon>Diversisporales</taxon>
        <taxon>Gigasporaceae</taxon>
        <taxon>Cetraspora</taxon>
    </lineage>
</organism>
<dbReference type="AlphaFoldDB" id="A0A9N8YV40"/>
<keyword evidence="2" id="KW-1185">Reference proteome</keyword>
<accession>A0A9N8YV40</accession>
<gene>
    <name evidence="1" type="ORF">CPELLU_LOCUS12</name>
</gene>
<sequence>MNIECIYCNALHWQDEYLMHSSIKNPKFGLGCQQGKIKLPLLNNPLLTLQHLFESSNENAKEFRANIHQYNAAHAFTSLDVTIDQTVLQGHGSYCFRVNRELCHLSSLLIPTDNNEPAYAQLYIYDAALAYLIQINSYANNTSTANLTIYLHYNNAIDRHCYNLPTIDKIAIILPSNGSIPKAMHDIDFFSFRLFACHNEFSTILREDILHADLYQGLADVAGSIANGELSLNNLSHWTQWPLPNSIIILIYLEL</sequence>
<dbReference type="OrthoDB" id="1748060at2759"/>
<protein>
    <submittedName>
        <fullName evidence="1">1021_t:CDS:1</fullName>
    </submittedName>
</protein>
<dbReference type="PANTHER" id="PTHR45786:SF74">
    <property type="entry name" value="ATP-DEPENDENT DNA HELICASE"/>
    <property type="match status" value="1"/>
</dbReference>
<comment type="caution">
    <text evidence="1">The sequence shown here is derived from an EMBL/GenBank/DDBJ whole genome shotgun (WGS) entry which is preliminary data.</text>
</comment>